<protein>
    <submittedName>
        <fullName evidence="2">Putative TPR repeat protein</fullName>
    </submittedName>
</protein>
<evidence type="ECO:0000256" key="1">
    <source>
        <dbReference type="PROSITE-ProRule" id="PRU00339"/>
    </source>
</evidence>
<evidence type="ECO:0000313" key="3">
    <source>
        <dbReference type="Proteomes" id="UP000494330"/>
    </source>
</evidence>
<dbReference type="PANTHER" id="PTHR44809">
    <property type="match status" value="1"/>
</dbReference>
<organism evidence="2 3">
    <name type="scientific">Burkholderia paludis</name>
    <dbReference type="NCBI Taxonomy" id="1506587"/>
    <lineage>
        <taxon>Bacteria</taxon>
        <taxon>Pseudomonadati</taxon>
        <taxon>Pseudomonadota</taxon>
        <taxon>Betaproteobacteria</taxon>
        <taxon>Burkholderiales</taxon>
        <taxon>Burkholderiaceae</taxon>
        <taxon>Burkholderia</taxon>
        <taxon>Burkholderia cepacia complex</taxon>
    </lineage>
</organism>
<dbReference type="Pfam" id="PF13424">
    <property type="entry name" value="TPR_12"/>
    <property type="match status" value="1"/>
</dbReference>
<feature type="repeat" description="TPR" evidence="1">
    <location>
        <begin position="173"/>
        <end position="206"/>
    </location>
</feature>
<keyword evidence="1" id="KW-0802">TPR repeat</keyword>
<feature type="repeat" description="TPR" evidence="1">
    <location>
        <begin position="105"/>
        <end position="138"/>
    </location>
</feature>
<proteinExistence type="predicted"/>
<reference evidence="2 3" key="1">
    <citation type="submission" date="2019-09" db="EMBL/GenBank/DDBJ databases">
        <authorList>
            <person name="Depoorter E."/>
        </authorList>
    </citation>
    <scope>NUCLEOTIDE SEQUENCE [LARGE SCALE GENOMIC DNA]</scope>
    <source>
        <strain evidence="2">LMG 30113</strain>
    </source>
</reference>
<dbReference type="RefSeq" id="WP_081896795.1">
    <property type="nucleotide sequence ID" value="NZ_CABVQD010000020.1"/>
</dbReference>
<gene>
    <name evidence="2" type="ORF">BPA30113_05002</name>
</gene>
<dbReference type="Gene3D" id="1.25.40.10">
    <property type="entry name" value="Tetratricopeptide repeat domain"/>
    <property type="match status" value="4"/>
</dbReference>
<dbReference type="AlphaFoldDB" id="A0A6P2PEF6"/>
<dbReference type="Pfam" id="PF13374">
    <property type="entry name" value="TPR_10"/>
    <property type="match status" value="2"/>
</dbReference>
<name>A0A6P2PEF6_9BURK</name>
<dbReference type="Pfam" id="PF13432">
    <property type="entry name" value="TPR_16"/>
    <property type="match status" value="1"/>
</dbReference>
<evidence type="ECO:0000313" key="2">
    <source>
        <dbReference type="EMBL" id="VWC06355.1"/>
    </source>
</evidence>
<accession>A0A6P2PEF6</accession>
<dbReference type="EMBL" id="CABVQD010000020">
    <property type="protein sequence ID" value="VWC06355.1"/>
    <property type="molecule type" value="Genomic_DNA"/>
</dbReference>
<dbReference type="SUPFAM" id="SSF48452">
    <property type="entry name" value="TPR-like"/>
    <property type="match status" value="2"/>
</dbReference>
<dbReference type="PANTHER" id="PTHR44809:SF1">
    <property type="entry name" value="PROTEIN O-MANNOSYL-TRANSFERASE TMTC1"/>
    <property type="match status" value="1"/>
</dbReference>
<dbReference type="SMART" id="SM00028">
    <property type="entry name" value="TPR"/>
    <property type="match status" value="7"/>
</dbReference>
<dbReference type="SUPFAM" id="SSF53756">
    <property type="entry name" value="UDP-Glycosyltransferase/glycogen phosphorylase"/>
    <property type="match status" value="1"/>
</dbReference>
<dbReference type="Proteomes" id="UP000494330">
    <property type="component" value="Unassembled WGS sequence"/>
</dbReference>
<feature type="repeat" description="TPR" evidence="1">
    <location>
        <begin position="207"/>
        <end position="240"/>
    </location>
</feature>
<dbReference type="InterPro" id="IPR052943">
    <property type="entry name" value="TMTC_O-mannosyl-trnsfr"/>
</dbReference>
<dbReference type="InterPro" id="IPR019734">
    <property type="entry name" value="TPR_rpt"/>
</dbReference>
<dbReference type="PROSITE" id="PS50005">
    <property type="entry name" value="TPR"/>
    <property type="match status" value="3"/>
</dbReference>
<keyword evidence="3" id="KW-1185">Reference proteome</keyword>
<dbReference type="InterPro" id="IPR011990">
    <property type="entry name" value="TPR-like_helical_dom_sf"/>
</dbReference>
<dbReference type="Gene3D" id="3.40.50.2000">
    <property type="entry name" value="Glycogen Phosphorylase B"/>
    <property type="match status" value="1"/>
</dbReference>
<sequence>MPPEQPIFATALDAHLANRLNEAERGYRATLELDPHHVDALHLLGVILATRGAWIEAEALLRRAIALHEDANYLANLGNLLLKRGRVLEAEVVCRRAVEVGPGCTSAHLNLAETLAALAQVEEAEGRYRRVIELDPRSLTARNNLATLLMDQRRFDEAARVYRDVLEIDGTYVHTLYNFGLMLLRSVQLTEAETMFRRALAVQPDHRDAVHNLGTTFRLAGRYDEAEVAYRQALALAPDWADAQWNLGTLLLSQGRLAEGWPLAEARYSPQREPQDLPPPADTQQWRGESLEGKTLVVWYEQGYGDCVQFVRYVPLLRTRGVRKLTILCPEALKPLVATVNGVDDVKTRSDHVEPHDYWVYPLSLPLLFGTTLDTIPAALPYLHALPERIEHWRARIETSAGLKIGLVWKGFADNQHDATRSVPSLAPLAPLWSVPGATYFSLQKGQGEDEAASPPAGQPVVDLGSSIRDFADTAAIIAQLDLLISVDTAAAHVAGAIGKPCWLMLPCDWTDWRWLLERSDSPWYPGVMRLFRQAREDQDWSGVAQLMADMLRGWSV</sequence>